<dbReference type="GO" id="GO:0016757">
    <property type="term" value="F:glycosyltransferase activity"/>
    <property type="evidence" value="ECO:0007669"/>
    <property type="project" value="UniProtKB-KW"/>
</dbReference>
<evidence type="ECO:0000259" key="3">
    <source>
        <dbReference type="Pfam" id="PF13439"/>
    </source>
</evidence>
<keyword evidence="2 4" id="KW-0808">Transferase</keyword>
<keyword evidence="5" id="KW-1185">Reference proteome</keyword>
<accession>A0A1H9BHR2</accession>
<dbReference type="PANTHER" id="PTHR12526:SF510">
    <property type="entry name" value="D-INOSITOL 3-PHOSPHATE GLYCOSYLTRANSFERASE"/>
    <property type="match status" value="1"/>
</dbReference>
<evidence type="ECO:0000256" key="2">
    <source>
        <dbReference type="ARBA" id="ARBA00022679"/>
    </source>
</evidence>
<name>A0A1H9BHR2_9GAMM</name>
<organism evidence="4 5">
    <name type="scientific">Ectothiorhodospira magna</name>
    <dbReference type="NCBI Taxonomy" id="867345"/>
    <lineage>
        <taxon>Bacteria</taxon>
        <taxon>Pseudomonadati</taxon>
        <taxon>Pseudomonadota</taxon>
        <taxon>Gammaproteobacteria</taxon>
        <taxon>Chromatiales</taxon>
        <taxon>Ectothiorhodospiraceae</taxon>
        <taxon>Ectothiorhodospira</taxon>
    </lineage>
</organism>
<evidence type="ECO:0000256" key="1">
    <source>
        <dbReference type="ARBA" id="ARBA00022676"/>
    </source>
</evidence>
<dbReference type="STRING" id="867345.SAMN05421693_10931"/>
<proteinExistence type="predicted"/>
<dbReference type="CDD" id="cd03811">
    <property type="entry name" value="GT4_GT28_WabH-like"/>
    <property type="match status" value="1"/>
</dbReference>
<dbReference type="SUPFAM" id="SSF53756">
    <property type="entry name" value="UDP-Glycosyltransferase/glycogen phosphorylase"/>
    <property type="match status" value="1"/>
</dbReference>
<protein>
    <submittedName>
        <fullName evidence="4">Glycosyltransferase involved in cell wall bisynthesis</fullName>
    </submittedName>
</protein>
<feature type="domain" description="Glycosyltransferase subfamily 4-like N-terminal" evidence="3">
    <location>
        <begin position="29"/>
        <end position="185"/>
    </location>
</feature>
<dbReference type="PANTHER" id="PTHR12526">
    <property type="entry name" value="GLYCOSYLTRANSFERASE"/>
    <property type="match status" value="1"/>
</dbReference>
<sequence length="385" mass="42138">MLQTMSQTIDSRSNDPLHLAFMIARYGRGGVERMMLNTAVGLARRGHRVDYLAPARGAYLDGLEAGIRLHPLPDRAKDRQKFLRDYLNQISPRCLVVAKDRDLDLALSVRRRTGSSVRIVMRPGTTLSARLAGQPWFRRWLSHYRTARRHIQADAVVANAEAVRQDVAAIMGRPEADIFLVPNPVITPAMLAQADMPPTHHWLCEPGPPVILGVGNLHRVKDFATLIRALALVRAQQPARLILLGDGHLREELLSLARDLGVAEAVDLPGFVENPYPFLRAAQVFVLSSLREGSPNALTEALALGTPVVATDCPGGHREILGREDIGALVPVQCPHTMAQAILTTLHSPPAAARLRDAVAAYTQDNTALAYEALLRRVCDAGVSR</sequence>
<evidence type="ECO:0000313" key="5">
    <source>
        <dbReference type="Proteomes" id="UP000199496"/>
    </source>
</evidence>
<keyword evidence="1" id="KW-0328">Glycosyltransferase</keyword>
<dbReference type="Pfam" id="PF13439">
    <property type="entry name" value="Glyco_transf_4"/>
    <property type="match status" value="1"/>
</dbReference>
<dbReference type="AlphaFoldDB" id="A0A1H9BHR2"/>
<evidence type="ECO:0000313" key="4">
    <source>
        <dbReference type="EMBL" id="SEP88532.1"/>
    </source>
</evidence>
<dbReference type="InterPro" id="IPR028098">
    <property type="entry name" value="Glyco_trans_4-like_N"/>
</dbReference>
<dbReference type="Proteomes" id="UP000199496">
    <property type="component" value="Unassembled WGS sequence"/>
</dbReference>
<reference evidence="4 5" key="1">
    <citation type="submission" date="2016-10" db="EMBL/GenBank/DDBJ databases">
        <authorList>
            <person name="de Groot N.N."/>
        </authorList>
    </citation>
    <scope>NUCLEOTIDE SEQUENCE [LARGE SCALE GENOMIC DNA]</scope>
    <source>
        <strain evidence="4 5">B7-7</strain>
    </source>
</reference>
<dbReference type="Gene3D" id="3.40.50.2000">
    <property type="entry name" value="Glycogen Phosphorylase B"/>
    <property type="match status" value="2"/>
</dbReference>
<gene>
    <name evidence="4" type="ORF">SAMN05421693_10931</name>
</gene>
<dbReference type="EMBL" id="FOFO01000009">
    <property type="protein sequence ID" value="SEP88532.1"/>
    <property type="molecule type" value="Genomic_DNA"/>
</dbReference>
<dbReference type="Pfam" id="PF13692">
    <property type="entry name" value="Glyco_trans_1_4"/>
    <property type="match status" value="1"/>
</dbReference>